<proteinExistence type="predicted"/>
<dbReference type="Proteomes" id="UP001153709">
    <property type="component" value="Chromosome 4"/>
</dbReference>
<dbReference type="GO" id="GO:0008270">
    <property type="term" value="F:zinc ion binding"/>
    <property type="evidence" value="ECO:0007669"/>
    <property type="project" value="InterPro"/>
</dbReference>
<name>A0A9N9T0G0_DIABA</name>
<feature type="compositionally biased region" description="Basic and acidic residues" evidence="1">
    <location>
        <begin position="356"/>
        <end position="380"/>
    </location>
</feature>
<dbReference type="EMBL" id="OU898279">
    <property type="protein sequence ID" value="CAG9833223.1"/>
    <property type="molecule type" value="Genomic_DNA"/>
</dbReference>
<accession>A0A9N9T0G0</accession>
<feature type="compositionally biased region" description="Polar residues" evidence="1">
    <location>
        <begin position="273"/>
        <end position="285"/>
    </location>
</feature>
<dbReference type="GO" id="GO:0003676">
    <property type="term" value="F:nucleic acid binding"/>
    <property type="evidence" value="ECO:0007669"/>
    <property type="project" value="InterPro"/>
</dbReference>
<gene>
    <name evidence="2" type="ORF">DIABBA_LOCUS6637</name>
</gene>
<reference evidence="2" key="1">
    <citation type="submission" date="2022-01" db="EMBL/GenBank/DDBJ databases">
        <authorList>
            <person name="King R."/>
        </authorList>
    </citation>
    <scope>NUCLEOTIDE SEQUENCE</scope>
</reference>
<feature type="compositionally biased region" description="Low complexity" evidence="1">
    <location>
        <begin position="256"/>
        <end position="267"/>
    </location>
</feature>
<protein>
    <recommendedName>
        <fullName evidence="4">CCHC-type domain-containing protein</fullName>
    </recommendedName>
</protein>
<dbReference type="Gene3D" id="4.10.60.10">
    <property type="entry name" value="Zinc finger, CCHC-type"/>
    <property type="match status" value="1"/>
</dbReference>
<feature type="compositionally biased region" description="Basic and acidic residues" evidence="1">
    <location>
        <begin position="308"/>
        <end position="325"/>
    </location>
</feature>
<sequence>MLANCFQRHEAYRDFTTRLRILAARVLEEDLEGATIEVQPGIKKKNKELVLNQFTGAYRTLALQEMNLLMIQGRANAARVSAIRKEQRCHYCNRTGHPIRECRTKKREQSSPAAQEVKCYKCEKRKREQNASNTTPTIRKTKARFIVCSDITLGEVLMLLGRDFLANHKAIISYKDEPSLILWGQSIPMITAGEIMEVMTVKPYDNSHKTTRQEWNKWLSIVKEFLDKQHINDIKEDRKNLPNANRQDTSRKNKTTKQSETQKKSQSLRVSPKQHTTYTKTSNSRNKTKRTEKTRIFTPTKKRTKQGRTRDIKQDTDDRRKRLDTVENPLNKGEVTQRNQEEIVHHINEDTQQENDQSKEEEKEPKQGKRSKKDTSEKIAKPKKTN</sequence>
<dbReference type="OrthoDB" id="6780827at2759"/>
<evidence type="ECO:0000313" key="3">
    <source>
        <dbReference type="Proteomes" id="UP001153709"/>
    </source>
</evidence>
<dbReference type="AlphaFoldDB" id="A0A9N9T0G0"/>
<feature type="region of interest" description="Disordered" evidence="1">
    <location>
        <begin position="234"/>
        <end position="386"/>
    </location>
</feature>
<feature type="compositionally biased region" description="Basic and acidic residues" evidence="1">
    <location>
        <begin position="339"/>
        <end position="349"/>
    </location>
</feature>
<evidence type="ECO:0000256" key="1">
    <source>
        <dbReference type="SAM" id="MobiDB-lite"/>
    </source>
</evidence>
<dbReference type="SUPFAM" id="SSF57756">
    <property type="entry name" value="Retrovirus zinc finger-like domains"/>
    <property type="match status" value="1"/>
</dbReference>
<keyword evidence="3" id="KW-1185">Reference proteome</keyword>
<evidence type="ECO:0000313" key="2">
    <source>
        <dbReference type="EMBL" id="CAG9833223.1"/>
    </source>
</evidence>
<organism evidence="2 3">
    <name type="scientific">Diabrotica balteata</name>
    <name type="common">Banded cucumber beetle</name>
    <dbReference type="NCBI Taxonomy" id="107213"/>
    <lineage>
        <taxon>Eukaryota</taxon>
        <taxon>Metazoa</taxon>
        <taxon>Ecdysozoa</taxon>
        <taxon>Arthropoda</taxon>
        <taxon>Hexapoda</taxon>
        <taxon>Insecta</taxon>
        <taxon>Pterygota</taxon>
        <taxon>Neoptera</taxon>
        <taxon>Endopterygota</taxon>
        <taxon>Coleoptera</taxon>
        <taxon>Polyphaga</taxon>
        <taxon>Cucujiformia</taxon>
        <taxon>Chrysomeloidea</taxon>
        <taxon>Chrysomelidae</taxon>
        <taxon>Galerucinae</taxon>
        <taxon>Diabroticina</taxon>
        <taxon>Diabroticites</taxon>
        <taxon>Diabrotica</taxon>
    </lineage>
</organism>
<dbReference type="InterPro" id="IPR036875">
    <property type="entry name" value="Znf_CCHC_sf"/>
</dbReference>
<evidence type="ECO:0008006" key="4">
    <source>
        <dbReference type="Google" id="ProtNLM"/>
    </source>
</evidence>